<evidence type="ECO:0000313" key="1">
    <source>
        <dbReference type="EMBL" id="MBU2711903.1"/>
    </source>
</evidence>
<sequence length="143" mass="16183">MMNKDDWYIDRILWRANQHNLFDKSCVKYSELDNSCVAAIDDAISGIEKPVLVFWDSEKKWTVLCALHIYSFFDGQLVSSDLDEIDKSVSVVSTDGLSEDIKKSADILSLDKLNKSVWAPAGSELFALMSILQMFPLRLKNTA</sequence>
<organism evidence="1 2">
    <name type="scientific">Zooshikella harenae</name>
    <dbReference type="NCBI Taxonomy" id="2827238"/>
    <lineage>
        <taxon>Bacteria</taxon>
        <taxon>Pseudomonadati</taxon>
        <taxon>Pseudomonadota</taxon>
        <taxon>Gammaproteobacteria</taxon>
        <taxon>Oceanospirillales</taxon>
        <taxon>Zooshikellaceae</taxon>
        <taxon>Zooshikella</taxon>
    </lineage>
</organism>
<dbReference type="EMBL" id="JAGSOY010000027">
    <property type="protein sequence ID" value="MBU2711903.1"/>
    <property type="molecule type" value="Genomic_DNA"/>
</dbReference>
<gene>
    <name evidence="1" type="ORF">KCG35_12605</name>
</gene>
<protein>
    <submittedName>
        <fullName evidence="1">Uncharacterized protein</fullName>
    </submittedName>
</protein>
<dbReference type="RefSeq" id="WP_215820060.1">
    <property type="nucleotide sequence ID" value="NZ_JAGSOY010000027.1"/>
</dbReference>
<reference evidence="1 2" key="1">
    <citation type="submission" date="2021-04" db="EMBL/GenBank/DDBJ databases">
        <authorList>
            <person name="Pira H."/>
            <person name="Risdian C."/>
            <person name="Wink J."/>
        </authorList>
    </citation>
    <scope>NUCLEOTIDE SEQUENCE [LARGE SCALE GENOMIC DNA]</scope>
    <source>
        <strain evidence="1 2">WH53</strain>
    </source>
</reference>
<proteinExistence type="predicted"/>
<accession>A0ABS5ZDU4</accession>
<comment type="caution">
    <text evidence="1">The sequence shown here is derived from an EMBL/GenBank/DDBJ whole genome shotgun (WGS) entry which is preliminary data.</text>
</comment>
<name>A0ABS5ZDU4_9GAMM</name>
<evidence type="ECO:0000313" key="2">
    <source>
        <dbReference type="Proteomes" id="UP000690515"/>
    </source>
</evidence>
<dbReference type="Proteomes" id="UP000690515">
    <property type="component" value="Unassembled WGS sequence"/>
</dbReference>
<keyword evidence="2" id="KW-1185">Reference proteome</keyword>